<dbReference type="Proteomes" id="UP001189429">
    <property type="component" value="Unassembled WGS sequence"/>
</dbReference>
<sequence>RREEKGGREEQKEEEEEEAAEEKQEEEEWKREGPRGRLAKTRPPWPWLPLLVADGCSFWSHVGSMQLGVDLLAGGRDVSGNLGVVLMAGQFQGIPRAGTAGEPRAHGFGCRMAAAGARAADASRRLAGTGDG</sequence>
<feature type="compositionally biased region" description="Acidic residues" evidence="1">
    <location>
        <begin position="12"/>
        <end position="27"/>
    </location>
</feature>
<protein>
    <submittedName>
        <fullName evidence="2">Uncharacterized protein</fullName>
    </submittedName>
</protein>
<dbReference type="EMBL" id="CAUYUJ010002740">
    <property type="protein sequence ID" value="CAK0802163.1"/>
    <property type="molecule type" value="Genomic_DNA"/>
</dbReference>
<feature type="non-terminal residue" evidence="2">
    <location>
        <position position="1"/>
    </location>
</feature>
<accession>A0ABN9Q8M2</accession>
<evidence type="ECO:0000313" key="2">
    <source>
        <dbReference type="EMBL" id="CAK0802163.1"/>
    </source>
</evidence>
<proteinExistence type="predicted"/>
<reference evidence="2" key="1">
    <citation type="submission" date="2023-10" db="EMBL/GenBank/DDBJ databases">
        <authorList>
            <person name="Chen Y."/>
            <person name="Shah S."/>
            <person name="Dougan E. K."/>
            <person name="Thang M."/>
            <person name="Chan C."/>
        </authorList>
    </citation>
    <scope>NUCLEOTIDE SEQUENCE [LARGE SCALE GENOMIC DNA]</scope>
</reference>
<evidence type="ECO:0000313" key="3">
    <source>
        <dbReference type="Proteomes" id="UP001189429"/>
    </source>
</evidence>
<comment type="caution">
    <text evidence="2">The sequence shown here is derived from an EMBL/GenBank/DDBJ whole genome shotgun (WGS) entry which is preliminary data.</text>
</comment>
<keyword evidence="3" id="KW-1185">Reference proteome</keyword>
<name>A0ABN9Q8M2_9DINO</name>
<organism evidence="2 3">
    <name type="scientific">Prorocentrum cordatum</name>
    <dbReference type="NCBI Taxonomy" id="2364126"/>
    <lineage>
        <taxon>Eukaryota</taxon>
        <taxon>Sar</taxon>
        <taxon>Alveolata</taxon>
        <taxon>Dinophyceae</taxon>
        <taxon>Prorocentrales</taxon>
        <taxon>Prorocentraceae</taxon>
        <taxon>Prorocentrum</taxon>
    </lineage>
</organism>
<feature type="region of interest" description="Disordered" evidence="1">
    <location>
        <begin position="1"/>
        <end position="44"/>
    </location>
</feature>
<feature type="compositionally biased region" description="Basic and acidic residues" evidence="1">
    <location>
        <begin position="1"/>
        <end position="11"/>
    </location>
</feature>
<feature type="non-terminal residue" evidence="2">
    <location>
        <position position="132"/>
    </location>
</feature>
<evidence type="ECO:0000256" key="1">
    <source>
        <dbReference type="SAM" id="MobiDB-lite"/>
    </source>
</evidence>
<gene>
    <name evidence="2" type="ORF">PCOR1329_LOCUS9766</name>
</gene>